<evidence type="ECO:0000313" key="2">
    <source>
        <dbReference type="EMBL" id="EDT37590.1"/>
    </source>
</evidence>
<name>B1TFR4_9BURK</name>
<evidence type="ECO:0000313" key="3">
    <source>
        <dbReference type="Proteomes" id="UP000004814"/>
    </source>
</evidence>
<dbReference type="Gene3D" id="2.180.10.10">
    <property type="entry name" value="RHS repeat-associated core"/>
    <property type="match status" value="1"/>
</dbReference>
<accession>B1TFR4</accession>
<dbReference type="InterPro" id="IPR006530">
    <property type="entry name" value="YD"/>
</dbReference>
<gene>
    <name evidence="2" type="ORF">BamMEX5DRAFT_6630</name>
</gene>
<comment type="caution">
    <text evidence="2">The sequence shown here is derived from an EMBL/GenBank/DDBJ whole genome shotgun (WGS) entry which is preliminary data.</text>
</comment>
<dbReference type="EMBL" id="ABLK01000426">
    <property type="protein sequence ID" value="EDT37590.1"/>
    <property type="molecule type" value="Genomic_DNA"/>
</dbReference>
<dbReference type="Proteomes" id="UP000004814">
    <property type="component" value="Unassembled WGS sequence"/>
</dbReference>
<sequence>MPDDFTTHATNFSGALQTGVDPRTCQFFLSFPLPEVLSHRLLGPRVSLSLNYSALSAANTFGLGKGVSLGGISAYDQKSRRILLSNGESWFVDGGGAILNRKLKDCTFEYLAHETEGEYVLRWKNGTKEILTEIGSQRYLTTKVVAPTGRAVIFKWNGNGSLQSVKEQAGNTVGQTILLFGYDAAHDAQGPNPDVTITLWPGKAESCQTGLFLQGSYLTRLSFLDYPEKKTVMQWAMVYKSGGLLGQITHPTGLEEEILYHEGNDGSGVLKFPSQSKLPALPAVDRHVRRYGRGQPDYTATYTHTERNFLGCGASSQFGTWSKGGDYLYRMLTDEYTYGSTETWHSPDGKEIREIVREYDNYHRLISETSTQGNCSSKKKIVYHGEYNTDIKSQPCTYHFPHLQTITWSDQRPETTETTFDDYGNPVQVIHPDGTTETYSWYPAEGVTGLCPAEPNKFVRFLHQKTVKPPVSHYPTPSHTVEYTYEKLGGTECVVQVTETDYSDAGGNRTCLSRRETRYASDITDPEFGRITSIDTKYAGSGGQDAAYTLSQHVETHVDRLGHMTQKITDQAHDGLTITCARTLSVLTGRTLEDTDIHGIVTKYTYDALGRILSGVHAVGTKYSTMTQWSYSIEKKWQRDCRSGNDQGGRTGTQGTHPV</sequence>
<protein>
    <submittedName>
        <fullName evidence="2">YD repeat protein</fullName>
    </submittedName>
</protein>
<evidence type="ECO:0000256" key="1">
    <source>
        <dbReference type="SAM" id="MobiDB-lite"/>
    </source>
</evidence>
<reference evidence="2 3" key="1">
    <citation type="submission" date="2008-03" db="EMBL/GenBank/DDBJ databases">
        <title>Sequencing of the draft genome and assembly of Burkholderia ambifaria MEX-5.</title>
        <authorList>
            <consortium name="US DOE Joint Genome Institute (JGI-PGF)"/>
            <person name="Copeland A."/>
            <person name="Lucas S."/>
            <person name="Lapidus A."/>
            <person name="Glavina del Rio T."/>
            <person name="Dalin E."/>
            <person name="Tice H."/>
            <person name="Bruce D."/>
            <person name="Goodwin L."/>
            <person name="Pitluck S."/>
            <person name="Larimer F."/>
            <person name="Land M.L."/>
            <person name="Hauser L."/>
            <person name="Tiedje J."/>
            <person name="Richardson P."/>
        </authorList>
    </citation>
    <scope>NUCLEOTIDE SEQUENCE [LARGE SCALE GENOMIC DNA]</scope>
    <source>
        <strain evidence="2 3">MEX-5</strain>
    </source>
</reference>
<organism evidence="2 3">
    <name type="scientific">Burkholderia ambifaria MEX-5</name>
    <dbReference type="NCBI Taxonomy" id="396597"/>
    <lineage>
        <taxon>Bacteria</taxon>
        <taxon>Pseudomonadati</taxon>
        <taxon>Pseudomonadota</taxon>
        <taxon>Betaproteobacteria</taxon>
        <taxon>Burkholderiales</taxon>
        <taxon>Burkholderiaceae</taxon>
        <taxon>Burkholderia</taxon>
        <taxon>Burkholderia cepacia complex</taxon>
    </lineage>
</organism>
<dbReference type="AlphaFoldDB" id="B1TFR4"/>
<proteinExistence type="predicted"/>
<feature type="region of interest" description="Disordered" evidence="1">
    <location>
        <begin position="640"/>
        <end position="659"/>
    </location>
</feature>
<dbReference type="NCBIfam" id="TIGR01643">
    <property type="entry name" value="YD_repeat_2x"/>
    <property type="match status" value="1"/>
</dbReference>
<dbReference type="PATRIC" id="fig|396597.7.peg.738"/>